<protein>
    <submittedName>
        <fullName evidence="1">Uncharacterized protein</fullName>
    </submittedName>
</protein>
<comment type="caution">
    <text evidence="1">The sequence shown here is derived from an EMBL/GenBank/DDBJ whole genome shotgun (WGS) entry which is preliminary data.</text>
</comment>
<proteinExistence type="predicted"/>
<gene>
    <name evidence="1" type="ORF">Slati_0482500</name>
</gene>
<evidence type="ECO:0000313" key="1">
    <source>
        <dbReference type="EMBL" id="KAL0458553.1"/>
    </source>
</evidence>
<sequence length="95" mass="10470">MILLRVGRAIIFSNDRGTAIFQKLVRNHNFREGDALSFIIKGSSYLILNNLKVFLKALETGKPLGRNLLRSQRGSLLPSCPLGAHGQGCLLQLPL</sequence>
<reference evidence="1" key="2">
    <citation type="journal article" date="2024" name="Plant">
        <title>Genomic evolution and insights into agronomic trait innovations of Sesamum species.</title>
        <authorList>
            <person name="Miao H."/>
            <person name="Wang L."/>
            <person name="Qu L."/>
            <person name="Liu H."/>
            <person name="Sun Y."/>
            <person name="Le M."/>
            <person name="Wang Q."/>
            <person name="Wei S."/>
            <person name="Zheng Y."/>
            <person name="Lin W."/>
            <person name="Duan Y."/>
            <person name="Cao H."/>
            <person name="Xiong S."/>
            <person name="Wang X."/>
            <person name="Wei L."/>
            <person name="Li C."/>
            <person name="Ma Q."/>
            <person name="Ju M."/>
            <person name="Zhao R."/>
            <person name="Li G."/>
            <person name="Mu C."/>
            <person name="Tian Q."/>
            <person name="Mei H."/>
            <person name="Zhang T."/>
            <person name="Gao T."/>
            <person name="Zhang H."/>
        </authorList>
    </citation>
    <scope>NUCLEOTIDE SEQUENCE</scope>
    <source>
        <strain evidence="1">KEN1</strain>
    </source>
</reference>
<name>A0AAW2XXG7_9LAMI</name>
<accession>A0AAW2XXG7</accession>
<reference evidence="1" key="1">
    <citation type="submission" date="2020-06" db="EMBL/GenBank/DDBJ databases">
        <authorList>
            <person name="Li T."/>
            <person name="Hu X."/>
            <person name="Zhang T."/>
            <person name="Song X."/>
            <person name="Zhang H."/>
            <person name="Dai N."/>
            <person name="Sheng W."/>
            <person name="Hou X."/>
            <person name="Wei L."/>
        </authorList>
    </citation>
    <scope>NUCLEOTIDE SEQUENCE</scope>
    <source>
        <strain evidence="1">KEN1</strain>
        <tissue evidence="1">Leaf</tissue>
    </source>
</reference>
<dbReference type="EMBL" id="JACGWN010000002">
    <property type="protein sequence ID" value="KAL0458553.1"/>
    <property type="molecule type" value="Genomic_DNA"/>
</dbReference>
<dbReference type="AlphaFoldDB" id="A0AAW2XXG7"/>
<organism evidence="1">
    <name type="scientific">Sesamum latifolium</name>
    <dbReference type="NCBI Taxonomy" id="2727402"/>
    <lineage>
        <taxon>Eukaryota</taxon>
        <taxon>Viridiplantae</taxon>
        <taxon>Streptophyta</taxon>
        <taxon>Embryophyta</taxon>
        <taxon>Tracheophyta</taxon>
        <taxon>Spermatophyta</taxon>
        <taxon>Magnoliopsida</taxon>
        <taxon>eudicotyledons</taxon>
        <taxon>Gunneridae</taxon>
        <taxon>Pentapetalae</taxon>
        <taxon>asterids</taxon>
        <taxon>lamiids</taxon>
        <taxon>Lamiales</taxon>
        <taxon>Pedaliaceae</taxon>
        <taxon>Sesamum</taxon>
    </lineage>
</organism>